<keyword evidence="3" id="KW-1185">Reference proteome</keyword>
<dbReference type="EMBL" id="RBZP01000026">
    <property type="protein sequence ID" value="RKQ29063.1"/>
    <property type="molecule type" value="Genomic_DNA"/>
</dbReference>
<proteinExistence type="predicted"/>
<reference evidence="2 3" key="1">
    <citation type="journal article" date="2016" name="Int. J. Syst. Evol. Microbiol.">
        <title>Oceanobacillus halophilus sp. nov., a novel moderately halophilic bacterium from a hypersaline lake.</title>
        <authorList>
            <person name="Amoozegar M.A."/>
            <person name="Bagheri M."/>
            <person name="Makhdoumi A."/>
            <person name="Nikou M.M."/>
            <person name="Fazeli S.A.S."/>
            <person name="Schumann P."/>
            <person name="Sproer C."/>
            <person name="Sanchez-Porro C."/>
            <person name="Ventosa A."/>
        </authorList>
    </citation>
    <scope>NUCLEOTIDE SEQUENCE [LARGE SCALE GENOMIC DNA]</scope>
    <source>
        <strain evidence="2 3">DSM 23996</strain>
    </source>
</reference>
<dbReference type="Pfam" id="PF09350">
    <property type="entry name" value="DJC28_CD"/>
    <property type="match status" value="1"/>
</dbReference>
<protein>
    <submittedName>
        <fullName evidence="2">DUF1992 domain-containing protein</fullName>
    </submittedName>
</protein>
<dbReference type="PANTHER" id="PTHR39158">
    <property type="entry name" value="OS08G0560600 PROTEIN"/>
    <property type="match status" value="1"/>
</dbReference>
<evidence type="ECO:0000259" key="1">
    <source>
        <dbReference type="Pfam" id="PF09350"/>
    </source>
</evidence>
<evidence type="ECO:0000313" key="2">
    <source>
        <dbReference type="EMBL" id="RKQ29063.1"/>
    </source>
</evidence>
<gene>
    <name evidence="2" type="ORF">D8M06_18225</name>
</gene>
<dbReference type="RefSeq" id="WP_121206010.1">
    <property type="nucleotide sequence ID" value="NZ_RBZP01000026.1"/>
</dbReference>
<dbReference type="InterPro" id="IPR052573">
    <property type="entry name" value="DnaJ_C_subfamily_28"/>
</dbReference>
<dbReference type="AlphaFoldDB" id="A0A494ZU03"/>
<dbReference type="Proteomes" id="UP000269301">
    <property type="component" value="Unassembled WGS sequence"/>
</dbReference>
<accession>A0A494ZU03</accession>
<organism evidence="2 3">
    <name type="scientific">Oceanobacillus halophilus</name>
    <dbReference type="NCBI Taxonomy" id="930130"/>
    <lineage>
        <taxon>Bacteria</taxon>
        <taxon>Bacillati</taxon>
        <taxon>Bacillota</taxon>
        <taxon>Bacilli</taxon>
        <taxon>Bacillales</taxon>
        <taxon>Bacillaceae</taxon>
        <taxon>Oceanobacillus</taxon>
    </lineage>
</organism>
<dbReference type="PANTHER" id="PTHR39158:SF1">
    <property type="entry name" value="DNAJ HOMOLOG SUBFAMILY C MEMBER 28"/>
    <property type="match status" value="1"/>
</dbReference>
<feature type="domain" description="DnaJ homologue subfamily C member 28 conserved" evidence="1">
    <location>
        <begin position="4"/>
        <end position="63"/>
    </location>
</feature>
<dbReference type="OrthoDB" id="9798476at2"/>
<comment type="caution">
    <text evidence="2">The sequence shown here is derived from an EMBL/GenBank/DDBJ whole genome shotgun (WGS) entry which is preliminary data.</text>
</comment>
<evidence type="ECO:0000313" key="3">
    <source>
        <dbReference type="Proteomes" id="UP000269301"/>
    </source>
</evidence>
<dbReference type="InterPro" id="IPR018961">
    <property type="entry name" value="DnaJ_homolog_subfam-C_membr-28"/>
</dbReference>
<name>A0A494ZU03_9BACI</name>
<sequence length="120" mass="14262">MYHFVEEKIKESIDNGEFDDLPGKGKPLHLKEELQGLSPEIRRAYKILKNAGYIPEEQEKKKRSLTFNDLYTFATGKTRKTESLQKKQLEELVKKRELQKNQTFRTYAQKIYKKLLNLQN</sequence>